<dbReference type="InterPro" id="IPR022441">
    <property type="entry name" value="Para_beta_helix_rpt-2"/>
</dbReference>
<organism evidence="3 4">
    <name type="scientific">Ewingella americana (strain ATCC 33852 / DSM 4580 / CCUG 14506 / JCM 5911 / LMG 7869 / NCTC 12157 / CDC 1468-78)</name>
    <dbReference type="NCBI Taxonomy" id="910964"/>
    <lineage>
        <taxon>Bacteria</taxon>
        <taxon>Pseudomonadati</taxon>
        <taxon>Pseudomonadota</taxon>
        <taxon>Gammaproteobacteria</taxon>
        <taxon>Enterobacterales</taxon>
        <taxon>Yersiniaceae</taxon>
        <taxon>Ewingella</taxon>
    </lineage>
</organism>
<comment type="caution">
    <text evidence="3">The sequence shown here is derived from an EMBL/GenBank/DDBJ whole genome shotgun (WGS) entry which is preliminary data.</text>
</comment>
<dbReference type="GeneID" id="78379260"/>
<dbReference type="Proteomes" id="UP000028640">
    <property type="component" value="Unassembled WGS sequence"/>
</dbReference>
<reference evidence="3 4" key="1">
    <citation type="submission" date="2014-05" db="EMBL/GenBank/DDBJ databases">
        <title>ATOL: Assembling a taxonomically balanced genome-scale reconstruction of the evolutionary history of the Enterobacteriaceae.</title>
        <authorList>
            <person name="Plunkett G.III."/>
            <person name="Neeno-Eckwall E.C."/>
            <person name="Glasner J.D."/>
            <person name="Perna N.T."/>
        </authorList>
    </citation>
    <scope>NUCLEOTIDE SEQUENCE [LARGE SCALE GENOMIC DNA]</scope>
    <source>
        <strain evidence="3 4">ATCC 33852</strain>
    </source>
</reference>
<feature type="domain" description="Right handed beta helix" evidence="2">
    <location>
        <begin position="83"/>
        <end position="263"/>
    </location>
</feature>
<keyword evidence="4" id="KW-1185">Reference proteome</keyword>
<evidence type="ECO:0000313" key="4">
    <source>
        <dbReference type="Proteomes" id="UP000028640"/>
    </source>
</evidence>
<sequence>MLLTHRTFSRLLLPLILSSASSCALEPTANQPSCHVPDAANLQGNVRLQAHCVYPQSLVISHSNTHLDCQGATLDGDNRRAFGIVVNSKGQPVENVSVENCKIRDFTHSGIRITSDIPANQLSADHQENYRRTPTKVLIDHVNVQGSGRVGIYFDDYVTTSTLSNSTVSHSYMSGIYLEHSSRNNHILNNQIVNNGHESLGKGKREGLAVDSSANNVIEGNTFALNGAGGVFLYKNCGEHFSSGKSVIRWQHSDHNIIRNNHFIDEPVAIWLASRQTRDLSGFDCGDKPKDNSGKYFADYADNNVVEGNRFEGSGIKVRDEGRGNLT</sequence>
<dbReference type="RefSeq" id="WP_034788857.1">
    <property type="nucleotide sequence ID" value="NZ_JMPJ01000031.1"/>
</dbReference>
<dbReference type="AlphaFoldDB" id="A0A085GK64"/>
<gene>
    <name evidence="3" type="ORF">GEAM_0919</name>
</gene>
<evidence type="ECO:0000256" key="1">
    <source>
        <dbReference type="SAM" id="SignalP"/>
    </source>
</evidence>
<name>A0A085GK64_EWIA3</name>
<dbReference type="SMART" id="SM00710">
    <property type="entry name" value="PbH1"/>
    <property type="match status" value="7"/>
</dbReference>
<dbReference type="NCBIfam" id="TIGR03804">
    <property type="entry name" value="para_beta_helix"/>
    <property type="match status" value="1"/>
</dbReference>
<dbReference type="InterPro" id="IPR012334">
    <property type="entry name" value="Pectin_lyas_fold"/>
</dbReference>
<evidence type="ECO:0000259" key="2">
    <source>
        <dbReference type="Pfam" id="PF13229"/>
    </source>
</evidence>
<dbReference type="InterPro" id="IPR039448">
    <property type="entry name" value="Beta_helix"/>
</dbReference>
<dbReference type="PROSITE" id="PS51257">
    <property type="entry name" value="PROKAR_LIPOPROTEIN"/>
    <property type="match status" value="1"/>
</dbReference>
<dbReference type="STRING" id="910964.GEAM_0919"/>
<dbReference type="InterPro" id="IPR006626">
    <property type="entry name" value="PbH1"/>
</dbReference>
<feature type="chain" id="PRO_5001791279" description="Right handed beta helix domain-containing protein" evidence="1">
    <location>
        <begin position="25"/>
        <end position="327"/>
    </location>
</feature>
<feature type="signal peptide" evidence="1">
    <location>
        <begin position="1"/>
        <end position="24"/>
    </location>
</feature>
<dbReference type="SUPFAM" id="SSF51126">
    <property type="entry name" value="Pectin lyase-like"/>
    <property type="match status" value="1"/>
</dbReference>
<dbReference type="Gene3D" id="2.160.20.10">
    <property type="entry name" value="Single-stranded right-handed beta-helix, Pectin lyase-like"/>
    <property type="match status" value="1"/>
</dbReference>
<proteinExistence type="predicted"/>
<dbReference type="EMBL" id="JMPJ01000031">
    <property type="protein sequence ID" value="KFC84109.1"/>
    <property type="molecule type" value="Genomic_DNA"/>
</dbReference>
<dbReference type="Pfam" id="PF13229">
    <property type="entry name" value="Beta_helix"/>
    <property type="match status" value="1"/>
</dbReference>
<dbReference type="eggNOG" id="COG3420">
    <property type="taxonomic scope" value="Bacteria"/>
</dbReference>
<protein>
    <recommendedName>
        <fullName evidence="2">Right handed beta helix domain-containing protein</fullName>
    </recommendedName>
</protein>
<evidence type="ECO:0000313" key="3">
    <source>
        <dbReference type="EMBL" id="KFC84109.1"/>
    </source>
</evidence>
<accession>A0A085GK64</accession>
<dbReference type="InterPro" id="IPR011050">
    <property type="entry name" value="Pectin_lyase_fold/virulence"/>
</dbReference>
<keyword evidence="1" id="KW-0732">Signal</keyword>